<feature type="region of interest" description="Disordered" evidence="1">
    <location>
        <begin position="1"/>
        <end position="28"/>
    </location>
</feature>
<evidence type="ECO:0000256" key="1">
    <source>
        <dbReference type="SAM" id="MobiDB-lite"/>
    </source>
</evidence>
<dbReference type="HOGENOM" id="CLU_2672894_0_0_1"/>
<dbReference type="RefSeq" id="XP_003021826.1">
    <property type="nucleotide sequence ID" value="XM_003021780.1"/>
</dbReference>
<organism evidence="2 3">
    <name type="scientific">Trichophyton verrucosum (strain HKI 0517)</name>
    <dbReference type="NCBI Taxonomy" id="663202"/>
    <lineage>
        <taxon>Eukaryota</taxon>
        <taxon>Fungi</taxon>
        <taxon>Dikarya</taxon>
        <taxon>Ascomycota</taxon>
        <taxon>Pezizomycotina</taxon>
        <taxon>Eurotiomycetes</taxon>
        <taxon>Eurotiomycetidae</taxon>
        <taxon>Onygenales</taxon>
        <taxon>Arthrodermataceae</taxon>
        <taxon>Trichophyton</taxon>
    </lineage>
</organism>
<evidence type="ECO:0000313" key="2">
    <source>
        <dbReference type="EMBL" id="EFE41208.1"/>
    </source>
</evidence>
<dbReference type="KEGG" id="tve:TRV_04001"/>
<sequence length="75" mass="8903">MVARLYKGSRRREKKRDMALQEEEEKTTVKNRPLNCAVEVKKKKETKTRRTRQAKRVSDPSVYIPYFTKMELEGG</sequence>
<dbReference type="AlphaFoldDB" id="D4DA57"/>
<accession>D4DA57</accession>
<keyword evidence="3" id="KW-1185">Reference proteome</keyword>
<gene>
    <name evidence="2" type="ORF">TRV_04001</name>
</gene>
<dbReference type="Proteomes" id="UP000008383">
    <property type="component" value="Unassembled WGS sequence"/>
</dbReference>
<evidence type="ECO:0000313" key="3">
    <source>
        <dbReference type="Proteomes" id="UP000008383"/>
    </source>
</evidence>
<reference evidence="3" key="1">
    <citation type="journal article" date="2011" name="Genome Biol.">
        <title>Comparative and functional genomics provide insights into the pathogenicity of dermatophytic fungi.</title>
        <authorList>
            <person name="Burmester A."/>
            <person name="Shelest E."/>
            <person name="Gloeckner G."/>
            <person name="Heddergott C."/>
            <person name="Schindler S."/>
            <person name="Staib P."/>
            <person name="Heidel A."/>
            <person name="Felder M."/>
            <person name="Petzold A."/>
            <person name="Szafranski K."/>
            <person name="Feuermann M."/>
            <person name="Pedruzzi I."/>
            <person name="Priebe S."/>
            <person name="Groth M."/>
            <person name="Winkler R."/>
            <person name="Li W."/>
            <person name="Kniemeyer O."/>
            <person name="Schroeckh V."/>
            <person name="Hertweck C."/>
            <person name="Hube B."/>
            <person name="White T.C."/>
            <person name="Platzer M."/>
            <person name="Guthke R."/>
            <person name="Heitman J."/>
            <person name="Woestemeyer J."/>
            <person name="Zipfel P.F."/>
            <person name="Monod M."/>
            <person name="Brakhage A.A."/>
        </authorList>
    </citation>
    <scope>NUCLEOTIDE SEQUENCE [LARGE SCALE GENOMIC DNA]</scope>
    <source>
        <strain evidence="3">HKI 0517</strain>
    </source>
</reference>
<comment type="caution">
    <text evidence="2">The sequence shown here is derived from an EMBL/GenBank/DDBJ whole genome shotgun (WGS) entry which is preliminary data.</text>
</comment>
<dbReference type="GeneID" id="9578767"/>
<protein>
    <submittedName>
        <fullName evidence="2">Uncharacterized protein</fullName>
    </submittedName>
</protein>
<name>D4DA57_TRIVH</name>
<proteinExistence type="predicted"/>
<dbReference type="EMBL" id="ACYE01000205">
    <property type="protein sequence ID" value="EFE41208.1"/>
    <property type="molecule type" value="Genomic_DNA"/>
</dbReference>